<dbReference type="InterPro" id="IPR015421">
    <property type="entry name" value="PyrdxlP-dep_Trfase_major"/>
</dbReference>
<protein>
    <submittedName>
        <fullName evidence="5">Lipopolysaccharide biosynthesis protein RfbH</fullName>
    </submittedName>
</protein>
<evidence type="ECO:0000256" key="1">
    <source>
        <dbReference type="ARBA" id="ARBA00001933"/>
    </source>
</evidence>
<dbReference type="AlphaFoldDB" id="A0A2M6IUB9"/>
<evidence type="ECO:0000256" key="3">
    <source>
        <dbReference type="ARBA" id="ARBA00037999"/>
    </source>
</evidence>
<dbReference type="GO" id="GO:0008483">
    <property type="term" value="F:transaminase activity"/>
    <property type="evidence" value="ECO:0007669"/>
    <property type="project" value="TreeGrafter"/>
</dbReference>
<dbReference type="FunFam" id="3.40.640.10:FF:000079">
    <property type="entry name" value="LPS biosynthesis protein"/>
    <property type="match status" value="1"/>
</dbReference>
<gene>
    <name evidence="5" type="ORF">COV58_02170</name>
</gene>
<dbReference type="SUPFAM" id="SSF53383">
    <property type="entry name" value="PLP-dependent transferases"/>
    <property type="match status" value="1"/>
</dbReference>
<sequence length="435" mass="49286">MDESKIYKTILELTERLILKRKSQEKFIPGVTRIGYAGRVYDQYEVMNAVRASLDFWLTEGPYARLLEANFRNYYKSKSFILVNSGSSANLLMVSSLISKNVKNSLKKGDEVITPATTFPTTLTPIIQCGLRPVFVDIEIDTLNINPNKIESAITKNTKALFIPHTLGNPCDMELIMKIVNKYNLFLLEDSCDALGGTYDGQLVGTFGGMASHSFYPAHQMTMGEGGGIIINSPQFVKIVRSLRDWGRDCWCEPGKNNTCRKRFDGSWGGDLPIGYDHKYVYSELGYNLKITDLQAAIGLAQFDKLPSFVEKRQKNFLQLYEGLKQFQEYVLLPRWSTKANPSWFGFPITLAKGLDRSKFTIFLESKGIETRMIFAGNILRQPGFTHIDKRISGSLKQTDSAMERSFFIGVYPGITNEMINYMIDQIGKFLRTKI</sequence>
<dbReference type="PANTHER" id="PTHR30244">
    <property type="entry name" value="TRANSAMINASE"/>
    <property type="match status" value="1"/>
</dbReference>
<comment type="cofactor">
    <cofactor evidence="1">
        <name>pyridoxal 5'-phosphate</name>
        <dbReference type="ChEBI" id="CHEBI:597326"/>
    </cofactor>
</comment>
<dbReference type="PANTHER" id="PTHR30244:SF34">
    <property type="entry name" value="DTDP-4-AMINO-4,6-DIDEOXYGALACTOSE TRANSAMINASE"/>
    <property type="match status" value="1"/>
</dbReference>
<dbReference type="PIRSF" id="PIRSF000390">
    <property type="entry name" value="PLP_StrS"/>
    <property type="match status" value="1"/>
</dbReference>
<dbReference type="Gene3D" id="3.90.1150.10">
    <property type="entry name" value="Aspartate Aminotransferase, domain 1"/>
    <property type="match status" value="1"/>
</dbReference>
<evidence type="ECO:0000313" key="5">
    <source>
        <dbReference type="EMBL" id="PIQ73504.1"/>
    </source>
</evidence>
<name>A0A2M6IUB9_9BACT</name>
<dbReference type="GO" id="GO:0000271">
    <property type="term" value="P:polysaccharide biosynthetic process"/>
    <property type="evidence" value="ECO:0007669"/>
    <property type="project" value="TreeGrafter"/>
</dbReference>
<evidence type="ECO:0000313" key="6">
    <source>
        <dbReference type="Proteomes" id="UP000231056"/>
    </source>
</evidence>
<comment type="similarity">
    <text evidence="3 4">Belongs to the DegT/DnrJ/EryC1 family.</text>
</comment>
<dbReference type="InterPro" id="IPR015424">
    <property type="entry name" value="PyrdxlP-dep_Trfase"/>
</dbReference>
<dbReference type="Proteomes" id="UP000231056">
    <property type="component" value="Unassembled WGS sequence"/>
</dbReference>
<dbReference type="Gene3D" id="3.40.640.10">
    <property type="entry name" value="Type I PLP-dependent aspartate aminotransferase-like (Major domain)"/>
    <property type="match status" value="1"/>
</dbReference>
<evidence type="ECO:0000256" key="4">
    <source>
        <dbReference type="RuleBase" id="RU004508"/>
    </source>
</evidence>
<comment type="caution">
    <text evidence="5">The sequence shown here is derived from an EMBL/GenBank/DDBJ whole genome shotgun (WGS) entry which is preliminary data.</text>
</comment>
<keyword evidence="2 4" id="KW-0663">Pyridoxal phosphate</keyword>
<dbReference type="Pfam" id="PF01041">
    <property type="entry name" value="DegT_DnrJ_EryC1"/>
    <property type="match status" value="1"/>
</dbReference>
<organism evidence="5 6">
    <name type="scientific">Candidatus Roizmanbacteria bacterium CG11_big_fil_rev_8_21_14_0_20_36_8</name>
    <dbReference type="NCBI Taxonomy" id="1974856"/>
    <lineage>
        <taxon>Bacteria</taxon>
        <taxon>Candidatus Roizmaniibacteriota</taxon>
    </lineage>
</organism>
<accession>A0A2M6IUB9</accession>
<proteinExistence type="inferred from homology"/>
<dbReference type="NCBIfam" id="NF011936">
    <property type="entry name" value="PRK15407.1"/>
    <property type="match status" value="1"/>
</dbReference>
<dbReference type="CDD" id="cd00616">
    <property type="entry name" value="AHBA_syn"/>
    <property type="match status" value="1"/>
</dbReference>
<reference evidence="5 6" key="1">
    <citation type="submission" date="2017-09" db="EMBL/GenBank/DDBJ databases">
        <title>Depth-based differentiation of microbial function through sediment-hosted aquifers and enrichment of novel symbionts in the deep terrestrial subsurface.</title>
        <authorList>
            <person name="Probst A.J."/>
            <person name="Ladd B."/>
            <person name="Jarett J.K."/>
            <person name="Geller-Mcgrath D.E."/>
            <person name="Sieber C.M."/>
            <person name="Emerson J.B."/>
            <person name="Anantharaman K."/>
            <person name="Thomas B.C."/>
            <person name="Malmstrom R."/>
            <person name="Stieglmeier M."/>
            <person name="Klingl A."/>
            <person name="Woyke T."/>
            <person name="Ryan C.M."/>
            <person name="Banfield J.F."/>
        </authorList>
    </citation>
    <scope>NUCLEOTIDE SEQUENCE [LARGE SCALE GENOMIC DNA]</scope>
    <source>
        <strain evidence="5">CG11_big_fil_rev_8_21_14_0_20_36_8</strain>
    </source>
</reference>
<dbReference type="InterPro" id="IPR000653">
    <property type="entry name" value="DegT/StrS_aminotransferase"/>
</dbReference>
<dbReference type="InterPro" id="IPR015422">
    <property type="entry name" value="PyrdxlP-dep_Trfase_small"/>
</dbReference>
<dbReference type="GO" id="GO:0030170">
    <property type="term" value="F:pyridoxal phosphate binding"/>
    <property type="evidence" value="ECO:0007669"/>
    <property type="project" value="TreeGrafter"/>
</dbReference>
<dbReference type="EMBL" id="PCVM01000052">
    <property type="protein sequence ID" value="PIQ73504.1"/>
    <property type="molecule type" value="Genomic_DNA"/>
</dbReference>
<evidence type="ECO:0000256" key="2">
    <source>
        <dbReference type="ARBA" id="ARBA00022898"/>
    </source>
</evidence>